<evidence type="ECO:0000259" key="6">
    <source>
        <dbReference type="Pfam" id="PF06429"/>
    </source>
</evidence>
<proteinExistence type="inferred from homology"/>
<accession>A0ABT9XJR3</accession>
<dbReference type="PANTHER" id="PTHR30435:SF1">
    <property type="entry name" value="FLAGELLAR HOOK PROTEIN FLGE"/>
    <property type="match status" value="1"/>
</dbReference>
<gene>
    <name evidence="8" type="ORF">J2S03_002419</name>
</gene>
<evidence type="ECO:0000256" key="3">
    <source>
        <dbReference type="ARBA" id="ARBA00023143"/>
    </source>
</evidence>
<keyword evidence="9" id="KW-1185">Reference proteome</keyword>
<evidence type="ECO:0000256" key="2">
    <source>
        <dbReference type="ARBA" id="ARBA00009677"/>
    </source>
</evidence>
<dbReference type="InterPro" id="IPR019776">
    <property type="entry name" value="Flagellar_basal_body_rod_CS"/>
</dbReference>
<evidence type="ECO:0000259" key="7">
    <source>
        <dbReference type="Pfam" id="PF22692"/>
    </source>
</evidence>
<dbReference type="PROSITE" id="PS00588">
    <property type="entry name" value="FLAGELLA_BB_ROD"/>
    <property type="match status" value="1"/>
</dbReference>
<feature type="domain" description="Flagellar hook protein FlgE/F/G-like D1" evidence="7">
    <location>
        <begin position="96"/>
        <end position="196"/>
    </location>
</feature>
<dbReference type="Pfam" id="PF00460">
    <property type="entry name" value="Flg_bb_rod"/>
    <property type="match status" value="1"/>
</dbReference>
<dbReference type="RefSeq" id="WP_274456122.1">
    <property type="nucleotide sequence ID" value="NZ_CP067097.1"/>
</dbReference>
<evidence type="ECO:0000256" key="4">
    <source>
        <dbReference type="RuleBase" id="RU362116"/>
    </source>
</evidence>
<evidence type="ECO:0000313" key="8">
    <source>
        <dbReference type="EMBL" id="MDQ0190552.1"/>
    </source>
</evidence>
<organism evidence="8 9">
    <name type="scientific">Alicyclobacillus cycloheptanicus</name>
    <dbReference type="NCBI Taxonomy" id="1457"/>
    <lineage>
        <taxon>Bacteria</taxon>
        <taxon>Bacillati</taxon>
        <taxon>Bacillota</taxon>
        <taxon>Bacilli</taxon>
        <taxon>Bacillales</taxon>
        <taxon>Alicyclobacillaceae</taxon>
        <taxon>Alicyclobacillus</taxon>
    </lineage>
</organism>
<sequence>MLRSMYSAISGMQAFQTMLDVIGNNIANVDTPGFKSSSVDFADVMSQITSGGSSPTTTTGGTNPQQVGLGVGIGATQMNFTQGSQETTGNPTDLFINGQGLFVVKNGTDTYYTRAGDFTLDSNDNLVLPDGSIAQGYYMTNAAPSGGGTPTSTLDTTTQPKAMNLNDMLAAYVTSLNGTSDGNGGTYTVNADGTVTDTPAAGSSATPVTLSFALPASPDIQIGPDGSLTATVEVTSTSGTGASATSTTSTQQINLGSLALATFSNPSGLENVGSNLFTVSNNSGAASYGVPGVNNAGSIQAGYLEMSNVDLTQEMTNMIVAQNAFAANSHMIGTDNTILNDIVNMKNS</sequence>
<dbReference type="PANTHER" id="PTHR30435">
    <property type="entry name" value="FLAGELLAR PROTEIN"/>
    <property type="match status" value="1"/>
</dbReference>
<evidence type="ECO:0000259" key="5">
    <source>
        <dbReference type="Pfam" id="PF00460"/>
    </source>
</evidence>
<dbReference type="EMBL" id="JAUSTP010000020">
    <property type="protein sequence ID" value="MDQ0190552.1"/>
    <property type="molecule type" value="Genomic_DNA"/>
</dbReference>
<evidence type="ECO:0000256" key="1">
    <source>
        <dbReference type="ARBA" id="ARBA00004117"/>
    </source>
</evidence>
<dbReference type="InterPro" id="IPR010930">
    <property type="entry name" value="Flg_bb/hook_C_dom"/>
</dbReference>
<comment type="caution">
    <text evidence="8">The sequence shown here is derived from an EMBL/GenBank/DDBJ whole genome shotgun (WGS) entry which is preliminary data.</text>
</comment>
<dbReference type="Pfam" id="PF22692">
    <property type="entry name" value="LlgE_F_G_D1"/>
    <property type="match status" value="1"/>
</dbReference>
<dbReference type="InterPro" id="IPR037925">
    <property type="entry name" value="FlgE/F/G-like"/>
</dbReference>
<reference evidence="8 9" key="1">
    <citation type="submission" date="2023-07" db="EMBL/GenBank/DDBJ databases">
        <title>Genomic Encyclopedia of Type Strains, Phase IV (KMG-IV): sequencing the most valuable type-strain genomes for metagenomic binning, comparative biology and taxonomic classification.</title>
        <authorList>
            <person name="Goeker M."/>
        </authorList>
    </citation>
    <scope>NUCLEOTIDE SEQUENCE [LARGE SCALE GENOMIC DNA]</scope>
    <source>
        <strain evidence="8 9">DSM 4006</strain>
    </source>
</reference>
<dbReference type="InterPro" id="IPR020013">
    <property type="entry name" value="Flagellar_FlgE/F/G"/>
</dbReference>
<dbReference type="NCBIfam" id="TIGR03506">
    <property type="entry name" value="FlgEFG_subfam"/>
    <property type="match status" value="1"/>
</dbReference>
<dbReference type="InterPro" id="IPR053967">
    <property type="entry name" value="LlgE_F_G-like_D1"/>
</dbReference>
<keyword evidence="3 4" id="KW-0975">Bacterial flagellum</keyword>
<comment type="function">
    <text evidence="4">A flexible structure which links the flagellar filament to the drive apparatus in the basal body.</text>
</comment>
<dbReference type="Pfam" id="PF06429">
    <property type="entry name" value="Flg_bbr_C"/>
    <property type="match status" value="1"/>
</dbReference>
<dbReference type="Proteomes" id="UP001232973">
    <property type="component" value="Unassembled WGS sequence"/>
</dbReference>
<evidence type="ECO:0000313" key="9">
    <source>
        <dbReference type="Proteomes" id="UP001232973"/>
    </source>
</evidence>
<comment type="subcellular location">
    <subcellularLocation>
        <location evidence="1 4">Bacterial flagellum basal body</location>
    </subcellularLocation>
</comment>
<feature type="domain" description="Flagellar basal body rod protein N-terminal" evidence="5">
    <location>
        <begin position="5"/>
        <end position="35"/>
    </location>
</feature>
<dbReference type="InterPro" id="IPR001444">
    <property type="entry name" value="Flag_bb_rod_N"/>
</dbReference>
<keyword evidence="8" id="KW-0969">Cilium</keyword>
<feature type="domain" description="Flagellar basal-body/hook protein C-terminal" evidence="6">
    <location>
        <begin position="300"/>
        <end position="345"/>
    </location>
</feature>
<comment type="similarity">
    <text evidence="2 4">Belongs to the flagella basal body rod proteins family.</text>
</comment>
<keyword evidence="8" id="KW-0966">Cell projection</keyword>
<protein>
    <recommendedName>
        <fullName evidence="4">Flagellar hook protein FlgE</fullName>
    </recommendedName>
</protein>
<name>A0ABT9XJR3_9BACL</name>
<keyword evidence="8" id="KW-0282">Flagellum</keyword>
<dbReference type="SUPFAM" id="SSF117143">
    <property type="entry name" value="Flagellar hook protein flgE"/>
    <property type="match status" value="1"/>
</dbReference>